<accession>A0ABP8CB36</accession>
<evidence type="ECO:0000313" key="2">
    <source>
        <dbReference type="EMBL" id="GAA4236926.1"/>
    </source>
</evidence>
<proteinExistence type="predicted"/>
<feature type="region of interest" description="Disordered" evidence="1">
    <location>
        <begin position="1"/>
        <end position="31"/>
    </location>
</feature>
<comment type="caution">
    <text evidence="2">The sequence shown here is derived from an EMBL/GenBank/DDBJ whole genome shotgun (WGS) entry which is preliminary data.</text>
</comment>
<protein>
    <submittedName>
        <fullName evidence="2">Uncharacterized protein</fullName>
    </submittedName>
</protein>
<keyword evidence="3" id="KW-1185">Reference proteome</keyword>
<dbReference type="RefSeq" id="WP_344900268.1">
    <property type="nucleotide sequence ID" value="NZ_BAABAS010000016.1"/>
</dbReference>
<dbReference type="EMBL" id="BAABAS010000016">
    <property type="protein sequence ID" value="GAA4236926.1"/>
    <property type="molecule type" value="Genomic_DNA"/>
</dbReference>
<evidence type="ECO:0000256" key="1">
    <source>
        <dbReference type="SAM" id="MobiDB-lite"/>
    </source>
</evidence>
<feature type="compositionally biased region" description="Basic and acidic residues" evidence="1">
    <location>
        <begin position="8"/>
        <end position="29"/>
    </location>
</feature>
<evidence type="ECO:0000313" key="3">
    <source>
        <dbReference type="Proteomes" id="UP001501710"/>
    </source>
</evidence>
<reference evidence="3" key="1">
    <citation type="journal article" date="2019" name="Int. J. Syst. Evol. Microbiol.">
        <title>The Global Catalogue of Microorganisms (GCM) 10K type strain sequencing project: providing services to taxonomists for standard genome sequencing and annotation.</title>
        <authorList>
            <consortium name="The Broad Institute Genomics Platform"/>
            <consortium name="The Broad Institute Genome Sequencing Center for Infectious Disease"/>
            <person name="Wu L."/>
            <person name="Ma J."/>
        </authorList>
    </citation>
    <scope>NUCLEOTIDE SEQUENCE [LARGE SCALE GENOMIC DNA]</scope>
    <source>
        <strain evidence="3">JCM 17440</strain>
    </source>
</reference>
<dbReference type="Proteomes" id="UP001501710">
    <property type="component" value="Unassembled WGS sequence"/>
</dbReference>
<organism evidence="2 3">
    <name type="scientific">Actinomadura meridiana</name>
    <dbReference type="NCBI Taxonomy" id="559626"/>
    <lineage>
        <taxon>Bacteria</taxon>
        <taxon>Bacillati</taxon>
        <taxon>Actinomycetota</taxon>
        <taxon>Actinomycetes</taxon>
        <taxon>Streptosporangiales</taxon>
        <taxon>Thermomonosporaceae</taxon>
        <taxon>Actinomadura</taxon>
    </lineage>
</organism>
<gene>
    <name evidence="2" type="ORF">GCM10022254_47700</name>
</gene>
<name>A0ABP8CB36_9ACTN</name>
<sequence>MTPQIRTDSAEAAHTEELDAHPDVHRPTESDEDQILAELYGDPDDDGFFRGEESG</sequence>